<feature type="region of interest" description="Disordered" evidence="1">
    <location>
        <begin position="178"/>
        <end position="286"/>
    </location>
</feature>
<dbReference type="Pfam" id="PF09747">
    <property type="entry name" value="CCD97-like_C"/>
    <property type="match status" value="1"/>
</dbReference>
<dbReference type="InterPro" id="IPR040233">
    <property type="entry name" value="CCD97-like_C"/>
</dbReference>
<feature type="compositionally biased region" description="Low complexity" evidence="1">
    <location>
        <begin position="236"/>
        <end position="252"/>
    </location>
</feature>
<dbReference type="Proteomes" id="UP001055712">
    <property type="component" value="Unassembled WGS sequence"/>
</dbReference>
<name>A0A9D4TNL8_CHLVU</name>
<proteinExistence type="predicted"/>
<accession>A0A9D4TNL8</accession>
<evidence type="ECO:0000256" key="1">
    <source>
        <dbReference type="SAM" id="MobiDB-lite"/>
    </source>
</evidence>
<reference evidence="3" key="1">
    <citation type="journal article" date="2019" name="Plant J.">
        <title>Chlorella vulgaris genome assembly and annotation reveals the molecular basis for metabolic acclimation to high light conditions.</title>
        <authorList>
            <person name="Cecchin M."/>
            <person name="Marcolungo L."/>
            <person name="Rossato M."/>
            <person name="Girolomoni L."/>
            <person name="Cosentino E."/>
            <person name="Cuine S."/>
            <person name="Li-Beisson Y."/>
            <person name="Delledonne M."/>
            <person name="Ballottari M."/>
        </authorList>
    </citation>
    <scope>NUCLEOTIDE SEQUENCE</scope>
    <source>
        <strain evidence="3">211/11P</strain>
    </source>
</reference>
<evidence type="ECO:0000313" key="3">
    <source>
        <dbReference type="EMBL" id="KAI3430590.1"/>
    </source>
</evidence>
<dbReference type="EMBL" id="SIDB01000007">
    <property type="protein sequence ID" value="KAI3430590.1"/>
    <property type="molecule type" value="Genomic_DNA"/>
</dbReference>
<protein>
    <recommendedName>
        <fullName evidence="2">CCD97-like C-terminal domain-containing protein</fullName>
    </recommendedName>
</protein>
<feature type="compositionally biased region" description="Basic and acidic residues" evidence="1">
    <location>
        <begin position="178"/>
        <end position="191"/>
    </location>
</feature>
<dbReference type="OrthoDB" id="513010at2759"/>
<evidence type="ECO:0000313" key="4">
    <source>
        <dbReference type="Proteomes" id="UP001055712"/>
    </source>
</evidence>
<dbReference type="PANTHER" id="PTHR31840">
    <property type="entry name" value="COILED-COIL DOMAIN-CONTAINING PROTEIN 97"/>
    <property type="match status" value="1"/>
</dbReference>
<evidence type="ECO:0000259" key="2">
    <source>
        <dbReference type="Pfam" id="PF09747"/>
    </source>
</evidence>
<organism evidence="3 4">
    <name type="scientific">Chlorella vulgaris</name>
    <name type="common">Green alga</name>
    <dbReference type="NCBI Taxonomy" id="3077"/>
    <lineage>
        <taxon>Eukaryota</taxon>
        <taxon>Viridiplantae</taxon>
        <taxon>Chlorophyta</taxon>
        <taxon>core chlorophytes</taxon>
        <taxon>Trebouxiophyceae</taxon>
        <taxon>Chlorellales</taxon>
        <taxon>Chlorellaceae</taxon>
        <taxon>Chlorella clade</taxon>
        <taxon>Chlorella</taxon>
    </lineage>
</organism>
<dbReference type="InterPro" id="IPR018613">
    <property type="entry name" value="Ccdc97-like"/>
</dbReference>
<sequence>MGNDTRGLPSDTVEQLAARLAAQSDLRLPAQLRQQASAPTAADKTRYLTQLITHDPGVFLERHGSELTDAELAHFQSLRGDYEVDFYCKVLEDRTDQLKRSQVAKNRRLAYMARLEADGTYFGEEAMRDRQPALHHQYIGQFQPSGTMGASTQADEPGCQAGNALAQSILRGQEELDLRQRQAAEQQRWDQVEEESDEEDEEEQQQQDNGGQPSAAPPQQQQRETSAQGKPDEAAGVKGQQAAAGGNQAQQEQESEEQADEASRAGEAVAGSVPLISEEEAQDNADTFRDLMRQRFIGGLDSGVDYAAIDADAELDDHWAEEAGRDAEEKYFDD</sequence>
<comment type="caution">
    <text evidence="3">The sequence shown here is derived from an EMBL/GenBank/DDBJ whole genome shotgun (WGS) entry which is preliminary data.</text>
</comment>
<keyword evidence="4" id="KW-1185">Reference proteome</keyword>
<dbReference type="AlphaFoldDB" id="A0A9D4TNL8"/>
<gene>
    <name evidence="3" type="ORF">D9Q98_005183</name>
</gene>
<feature type="domain" description="CCD97-like C-terminal" evidence="2">
    <location>
        <begin position="106"/>
        <end position="334"/>
    </location>
</feature>
<feature type="compositionally biased region" description="Acidic residues" evidence="1">
    <location>
        <begin position="192"/>
        <end position="205"/>
    </location>
</feature>
<feature type="compositionally biased region" description="Low complexity" evidence="1">
    <location>
        <begin position="206"/>
        <end position="222"/>
    </location>
</feature>
<reference evidence="3" key="2">
    <citation type="submission" date="2020-11" db="EMBL/GenBank/DDBJ databases">
        <authorList>
            <person name="Cecchin M."/>
            <person name="Marcolungo L."/>
            <person name="Rossato M."/>
            <person name="Girolomoni L."/>
            <person name="Cosentino E."/>
            <person name="Cuine S."/>
            <person name="Li-Beisson Y."/>
            <person name="Delledonne M."/>
            <person name="Ballottari M."/>
        </authorList>
    </citation>
    <scope>NUCLEOTIDE SEQUENCE</scope>
    <source>
        <strain evidence="3">211/11P</strain>
        <tissue evidence="3">Whole cell</tissue>
    </source>
</reference>
<dbReference type="PANTHER" id="PTHR31840:SF1">
    <property type="entry name" value="COILED-COIL DOMAIN-CONTAINING PROTEIN 97"/>
    <property type="match status" value="1"/>
</dbReference>